<dbReference type="Gene3D" id="3.40.50.10130">
    <property type="match status" value="1"/>
</dbReference>
<proteinExistence type="predicted"/>
<reference evidence="2" key="1">
    <citation type="journal article" date="2021" name="PeerJ">
        <title>Extensive microbial diversity within the chicken gut microbiome revealed by metagenomics and culture.</title>
        <authorList>
            <person name="Gilroy R."/>
            <person name="Ravi A."/>
            <person name="Getino M."/>
            <person name="Pursley I."/>
            <person name="Horton D.L."/>
            <person name="Alikhan N.F."/>
            <person name="Baker D."/>
            <person name="Gharbi K."/>
            <person name="Hall N."/>
            <person name="Watson M."/>
            <person name="Adriaenssens E.M."/>
            <person name="Foster-Nyarko E."/>
            <person name="Jarju S."/>
            <person name="Secka A."/>
            <person name="Antonio M."/>
            <person name="Oren A."/>
            <person name="Chaudhuri R.R."/>
            <person name="La Ragione R."/>
            <person name="Hildebrand F."/>
            <person name="Pallen M.J."/>
        </authorList>
    </citation>
    <scope>NUCLEOTIDE SEQUENCE</scope>
    <source>
        <strain evidence="2">CHK179-7159</strain>
    </source>
</reference>
<dbReference type="EMBL" id="DWYY01000036">
    <property type="protein sequence ID" value="HJA92086.1"/>
    <property type="molecule type" value="Genomic_DNA"/>
</dbReference>
<feature type="domain" description="ERCC4" evidence="1">
    <location>
        <begin position="17"/>
        <end position="155"/>
    </location>
</feature>
<organism evidence="2 3">
    <name type="scientific">Candidatus Eisenbergiella merdipullorum</name>
    <dbReference type="NCBI Taxonomy" id="2838553"/>
    <lineage>
        <taxon>Bacteria</taxon>
        <taxon>Bacillati</taxon>
        <taxon>Bacillota</taxon>
        <taxon>Clostridia</taxon>
        <taxon>Lachnospirales</taxon>
        <taxon>Lachnospiraceae</taxon>
        <taxon>Eisenbergiella</taxon>
    </lineage>
</organism>
<evidence type="ECO:0000313" key="3">
    <source>
        <dbReference type="Proteomes" id="UP000886858"/>
    </source>
</evidence>
<reference evidence="2" key="2">
    <citation type="submission" date="2021-04" db="EMBL/GenBank/DDBJ databases">
        <authorList>
            <person name="Gilroy R."/>
        </authorList>
    </citation>
    <scope>NUCLEOTIDE SEQUENCE</scope>
    <source>
        <strain evidence="2">CHK179-7159</strain>
    </source>
</reference>
<gene>
    <name evidence="2" type="ORF">H9717_03020</name>
</gene>
<dbReference type="InterPro" id="IPR011335">
    <property type="entry name" value="Restrct_endonuc-II-like"/>
</dbReference>
<dbReference type="SUPFAM" id="SSF52980">
    <property type="entry name" value="Restriction endonuclease-like"/>
    <property type="match status" value="1"/>
</dbReference>
<accession>A0A9D2L0B9</accession>
<dbReference type="GO" id="GO:0004518">
    <property type="term" value="F:nuclease activity"/>
    <property type="evidence" value="ECO:0007669"/>
    <property type="project" value="InterPro"/>
</dbReference>
<dbReference type="GO" id="GO:0006259">
    <property type="term" value="P:DNA metabolic process"/>
    <property type="evidence" value="ECO:0007669"/>
    <property type="project" value="UniProtKB-ARBA"/>
</dbReference>
<dbReference type="GO" id="GO:0003677">
    <property type="term" value="F:DNA binding"/>
    <property type="evidence" value="ECO:0007669"/>
    <property type="project" value="InterPro"/>
</dbReference>
<sequence>MNHFEIEDCLRSMVVMVDTREQDTKRARERYSRFPCAHVRQALAYGDYAYNFVLPDGRRFLEYSGHEVAAPLAIERKMDLDELAGCFTRSRKRFEAEFIRARENGARIYLLVENATWEKLLNGKYRSMYNPDAYLASILAWQIRYGLQLVMCKEETSPTLIYEILKRDLKEKLETGYFDA</sequence>
<evidence type="ECO:0000313" key="2">
    <source>
        <dbReference type="EMBL" id="HJA92086.1"/>
    </source>
</evidence>
<evidence type="ECO:0000259" key="1">
    <source>
        <dbReference type="Pfam" id="PF02732"/>
    </source>
</evidence>
<protein>
    <submittedName>
        <fullName evidence="2">ERCC4 domain-containing protein</fullName>
    </submittedName>
</protein>
<dbReference type="Proteomes" id="UP000886858">
    <property type="component" value="Unassembled WGS sequence"/>
</dbReference>
<name>A0A9D2L0B9_9FIRM</name>
<dbReference type="InterPro" id="IPR006166">
    <property type="entry name" value="ERCC4_domain"/>
</dbReference>
<dbReference type="AlphaFoldDB" id="A0A9D2L0B9"/>
<comment type="caution">
    <text evidence="2">The sequence shown here is derived from an EMBL/GenBank/DDBJ whole genome shotgun (WGS) entry which is preliminary data.</text>
</comment>
<dbReference type="Pfam" id="PF02732">
    <property type="entry name" value="ERCC4"/>
    <property type="match status" value="1"/>
</dbReference>